<reference evidence="2" key="1">
    <citation type="submission" date="2017-07" db="EMBL/GenBank/DDBJ databases">
        <title>Taro Niue Genome Assembly and Annotation.</title>
        <authorList>
            <person name="Atibalentja N."/>
            <person name="Keating K."/>
            <person name="Fields C.J."/>
        </authorList>
    </citation>
    <scope>NUCLEOTIDE SEQUENCE</scope>
    <source>
        <strain evidence="2">Niue_2</strain>
        <tissue evidence="2">Leaf</tissue>
    </source>
</reference>
<evidence type="ECO:0000256" key="1">
    <source>
        <dbReference type="SAM" id="MobiDB-lite"/>
    </source>
</evidence>
<comment type="caution">
    <text evidence="2">The sequence shown here is derived from an EMBL/GenBank/DDBJ whole genome shotgun (WGS) entry which is preliminary data.</text>
</comment>
<dbReference type="EMBL" id="NMUH01000573">
    <property type="protein sequence ID" value="MQL81544.1"/>
    <property type="molecule type" value="Genomic_DNA"/>
</dbReference>
<feature type="region of interest" description="Disordered" evidence="1">
    <location>
        <begin position="81"/>
        <end position="119"/>
    </location>
</feature>
<gene>
    <name evidence="2" type="ORF">Taro_014006</name>
</gene>
<protein>
    <submittedName>
        <fullName evidence="2">Uncharacterized protein</fullName>
    </submittedName>
</protein>
<accession>A0A843UHR4</accession>
<feature type="region of interest" description="Disordered" evidence="1">
    <location>
        <begin position="1"/>
        <end position="66"/>
    </location>
</feature>
<dbReference type="AlphaFoldDB" id="A0A843UHR4"/>
<dbReference type="Proteomes" id="UP000652761">
    <property type="component" value="Unassembled WGS sequence"/>
</dbReference>
<feature type="compositionally biased region" description="Low complexity" evidence="1">
    <location>
        <begin position="9"/>
        <end position="20"/>
    </location>
</feature>
<name>A0A843UHR4_COLES</name>
<proteinExistence type="predicted"/>
<keyword evidence="3" id="KW-1185">Reference proteome</keyword>
<feature type="non-terminal residue" evidence="2">
    <location>
        <position position="119"/>
    </location>
</feature>
<evidence type="ECO:0000313" key="3">
    <source>
        <dbReference type="Proteomes" id="UP000652761"/>
    </source>
</evidence>
<evidence type="ECO:0000313" key="2">
    <source>
        <dbReference type="EMBL" id="MQL81544.1"/>
    </source>
</evidence>
<organism evidence="2 3">
    <name type="scientific">Colocasia esculenta</name>
    <name type="common">Wild taro</name>
    <name type="synonym">Arum esculentum</name>
    <dbReference type="NCBI Taxonomy" id="4460"/>
    <lineage>
        <taxon>Eukaryota</taxon>
        <taxon>Viridiplantae</taxon>
        <taxon>Streptophyta</taxon>
        <taxon>Embryophyta</taxon>
        <taxon>Tracheophyta</taxon>
        <taxon>Spermatophyta</taxon>
        <taxon>Magnoliopsida</taxon>
        <taxon>Liliopsida</taxon>
        <taxon>Araceae</taxon>
        <taxon>Aroideae</taxon>
        <taxon>Colocasieae</taxon>
        <taxon>Colocasia</taxon>
    </lineage>
</organism>
<feature type="compositionally biased region" description="Low complexity" evidence="1">
    <location>
        <begin position="81"/>
        <end position="109"/>
    </location>
</feature>
<sequence>MSTKVWPGAIASSSASPPISEVTEVEGKESNTSLRIEATLEVGKGSATPATASPIGVSGERESTSITGDLEVSACSSTAGSAAACSTATDSTSNSAGGSAASSGISGTSPMMASPSATE</sequence>